<sequence length="846" mass="94191">MVKLTSFVAAALVMGAFAHPGAHEEDTLDPMAKRAFLAQSRRGLEACAKHLEARGTTKRAEAHRHALVSKHLKRNANEGKPLDTRDTDMVLATDHHSNLTGISLNTDSNVFFTNTSCILSPDGEIGPFWVKGELLREDLIDDEPGVVNYMHAQFIDIKTCEPMQGLYWDVWNCNSTGVYSGVQDSSNGNGDDASNLDRTALRGIQETDQDGIAVFKSIFPGHYSGRATHVHVVAHVNATLLSNQTLSGGRVSHIGQLFFDQDLITQVEATYPYNTSDVDITLNSEDRVFGLETEDSDSDPVFKYVFLGDSIEDGIFSWLTIGVNATATYSTSYAAYLTKDGGVSNSNSEGAGSGGPDGTPPAVVSPAEIGENSLRYLYRYASAHAREVAYIIETWLDLYKTKLVKAWVDRYLHFENVVTSRGEGIHQLIKVYLDTSQLDLFEAWRAIKLAILNQVAELRANQAKQQIRTPIELSGSLYSIIRGWVSHEALRKVEAQRKRLQQDRLPACTGVFSATLGLPCAHTIEPLLQQDQPLQLHHFHTHWHLQREGNPQLLIEPRRQFDQVPATSTLPKTSTQREPCAFEIVEQASQTRANPKCSRCHTQGHRMSSKACPLRYAHLVSPSASTAPPNTLPPSTTPSSAQQPVPDPSLCSILPQQQVAPPAALCDQEMVPSPPDIIALPSSSADVPPPLDMPPSVPASGPDIRYDDPRAIYDRYVAARMAWYNKLPRGSLKTNQEYRKAMGLPQRYDKTSYSWCLDYKQMGKRCTSTIPGREWTKEEMMAYLDWTRVEDERVERQVAQEMGDNPLANRRRGMKEIWKRVEQDMIDQQALYSNDNQAEDCIIVTA</sequence>
<gene>
    <name evidence="3" type="ORF">FOVG_18488</name>
</gene>
<organism evidence="3">
    <name type="scientific">Fusarium oxysporum f. sp. pisi HDV247</name>
    <dbReference type="NCBI Taxonomy" id="1080344"/>
    <lineage>
        <taxon>Eukaryota</taxon>
        <taxon>Fungi</taxon>
        <taxon>Dikarya</taxon>
        <taxon>Ascomycota</taxon>
        <taxon>Pezizomycotina</taxon>
        <taxon>Sordariomycetes</taxon>
        <taxon>Hypocreomycetidae</taxon>
        <taxon>Hypocreales</taxon>
        <taxon>Nectriaceae</taxon>
        <taxon>Fusarium</taxon>
        <taxon>Fusarium oxysporum species complex</taxon>
    </lineage>
</organism>
<dbReference type="GO" id="GO:0016702">
    <property type="term" value="F:oxidoreductase activity, acting on single donors with incorporation of molecular oxygen, incorporation of two atoms of oxygen"/>
    <property type="evidence" value="ECO:0007669"/>
    <property type="project" value="InterPro"/>
</dbReference>
<dbReference type="Gene3D" id="2.60.130.10">
    <property type="entry name" value="Aromatic compound dioxygenase"/>
    <property type="match status" value="1"/>
</dbReference>
<evidence type="ECO:0000313" key="3">
    <source>
        <dbReference type="EMBL" id="EXA30074.1"/>
    </source>
</evidence>
<dbReference type="AlphaFoldDB" id="W9NBL8"/>
<dbReference type="CDD" id="cd03457">
    <property type="entry name" value="intradiol_dioxygenase_like"/>
    <property type="match status" value="1"/>
</dbReference>
<dbReference type="EMBL" id="JH651070">
    <property type="protein sequence ID" value="EXA30074.1"/>
    <property type="molecule type" value="Genomic_DNA"/>
</dbReference>
<dbReference type="InterPro" id="IPR015889">
    <property type="entry name" value="Intradiol_dOase_core"/>
</dbReference>
<dbReference type="GO" id="GO:0005506">
    <property type="term" value="F:iron ion binding"/>
    <property type="evidence" value="ECO:0007669"/>
    <property type="project" value="InterPro"/>
</dbReference>
<name>W9NBL8_FUSOX</name>
<dbReference type="Proteomes" id="UP000030751">
    <property type="component" value="Unassembled WGS sequence"/>
</dbReference>
<dbReference type="HOGENOM" id="CLU_336803_0_0_1"/>
<feature type="region of interest" description="Disordered" evidence="1">
    <location>
        <begin position="622"/>
        <end position="650"/>
    </location>
</feature>
<feature type="signal peptide" evidence="2">
    <location>
        <begin position="1"/>
        <end position="18"/>
    </location>
</feature>
<feature type="chain" id="PRO_5004926062" description="Intradiol ring-cleavage dioxygenases domain-containing protein" evidence="2">
    <location>
        <begin position="19"/>
        <end position="846"/>
    </location>
</feature>
<dbReference type="SUPFAM" id="SSF49482">
    <property type="entry name" value="Aromatic compound dioxygenase"/>
    <property type="match status" value="1"/>
</dbReference>
<protein>
    <recommendedName>
        <fullName evidence="4">Intradiol ring-cleavage dioxygenases domain-containing protein</fullName>
    </recommendedName>
</protein>
<dbReference type="PANTHER" id="PTHR34315:SF9">
    <property type="entry name" value="INTRADIOL RING-CLEAVAGE DIOXYGENASES DOMAIN-CONTAINING PROTEIN-RELATED"/>
    <property type="match status" value="1"/>
</dbReference>
<accession>W9NBL8</accession>
<evidence type="ECO:0000256" key="1">
    <source>
        <dbReference type="SAM" id="MobiDB-lite"/>
    </source>
</evidence>
<reference evidence="3" key="1">
    <citation type="submission" date="2011-10" db="EMBL/GenBank/DDBJ databases">
        <title>The Genome Sequence of Fusarium oxysporum HDV247.</title>
        <authorList>
            <consortium name="The Broad Institute Genome Sequencing Platform"/>
            <person name="Ma L.-J."/>
            <person name="Gale L.R."/>
            <person name="Schwartz D.C."/>
            <person name="Zhou S."/>
            <person name="Corby-Kistler H."/>
            <person name="Young S.K."/>
            <person name="Zeng Q."/>
            <person name="Gargeya S."/>
            <person name="Fitzgerald M."/>
            <person name="Haas B."/>
            <person name="Abouelleil A."/>
            <person name="Alvarado L."/>
            <person name="Arachchi H.M."/>
            <person name="Berlin A."/>
            <person name="Brown A."/>
            <person name="Chapman S.B."/>
            <person name="Chen Z."/>
            <person name="Dunbar C."/>
            <person name="Freedman E."/>
            <person name="Gearin G."/>
            <person name="Goldberg J."/>
            <person name="Griggs A."/>
            <person name="Gujja S."/>
            <person name="Heiman D."/>
            <person name="Howarth C."/>
            <person name="Larson L."/>
            <person name="Lui A."/>
            <person name="MacDonald P.J.P."/>
            <person name="Montmayeur A."/>
            <person name="Murphy C."/>
            <person name="Neiman D."/>
            <person name="Pearson M."/>
            <person name="Priest M."/>
            <person name="Roberts A."/>
            <person name="Saif S."/>
            <person name="Shea T."/>
            <person name="Shenoy N."/>
            <person name="Sisk P."/>
            <person name="Stolte C."/>
            <person name="Sykes S."/>
            <person name="Wortman J."/>
            <person name="Nusbaum C."/>
            <person name="Birren B."/>
        </authorList>
    </citation>
    <scope>NUCLEOTIDE SEQUENCE [LARGE SCALE GENOMIC DNA]</scope>
    <source>
        <strain evidence="3">HDV247</strain>
    </source>
</reference>
<reference evidence="3" key="2">
    <citation type="submission" date="2012-05" db="EMBL/GenBank/DDBJ databases">
        <title>Annotation of the Genome Sequence of Fusarium oxysporum HDV247.</title>
        <authorList>
            <consortium name="The Broad Institute Genomics Platform"/>
            <person name="Ma L.-J."/>
            <person name="Corby-Kistler H."/>
            <person name="Broz K."/>
            <person name="Gale L.R."/>
            <person name="Jonkers W."/>
            <person name="O'Donnell K."/>
            <person name="Ploetz R."/>
            <person name="Steinberg C."/>
            <person name="Schwartz D.C."/>
            <person name="VanEtten H."/>
            <person name="Zhou S."/>
            <person name="Young S.K."/>
            <person name="Zeng Q."/>
            <person name="Gargeya S."/>
            <person name="Fitzgerald M."/>
            <person name="Abouelleil A."/>
            <person name="Alvarado L."/>
            <person name="Chapman S.B."/>
            <person name="Gainer-Dewar J."/>
            <person name="Goldberg J."/>
            <person name="Griggs A."/>
            <person name="Gujja S."/>
            <person name="Hansen M."/>
            <person name="Howarth C."/>
            <person name="Imamovic A."/>
            <person name="Ireland A."/>
            <person name="Larimer J."/>
            <person name="McCowan C."/>
            <person name="Murphy C."/>
            <person name="Pearson M."/>
            <person name="Poon T.W."/>
            <person name="Priest M."/>
            <person name="Roberts A."/>
            <person name="Saif S."/>
            <person name="Shea T."/>
            <person name="Sykes S."/>
            <person name="Wortman J."/>
            <person name="Nusbaum C."/>
            <person name="Birren B."/>
        </authorList>
    </citation>
    <scope>NUCLEOTIDE SEQUENCE</scope>
    <source>
        <strain evidence="3">HDV247</strain>
    </source>
</reference>
<proteinExistence type="predicted"/>
<dbReference type="OrthoDB" id="121380at2759"/>
<dbReference type="PANTHER" id="PTHR34315">
    <property type="match status" value="1"/>
</dbReference>
<keyword evidence="2" id="KW-0732">Signal</keyword>
<evidence type="ECO:0008006" key="4">
    <source>
        <dbReference type="Google" id="ProtNLM"/>
    </source>
</evidence>
<evidence type="ECO:0000256" key="2">
    <source>
        <dbReference type="SAM" id="SignalP"/>
    </source>
</evidence>